<keyword evidence="3" id="KW-1185">Reference proteome</keyword>
<dbReference type="AlphaFoldDB" id="A9DE28"/>
<reference evidence="2 3" key="1">
    <citation type="submission" date="2007-10" db="EMBL/GenBank/DDBJ databases">
        <authorList>
            <person name="Wagner-Dobler I."/>
            <person name="Ferriera S."/>
            <person name="Johnson J."/>
            <person name="Kravitz S."/>
            <person name="Beeson K."/>
            <person name="Sutton G."/>
            <person name="Rogers Y.-H."/>
            <person name="Friedman R."/>
            <person name="Frazier M."/>
            <person name="Venter J.C."/>
        </authorList>
    </citation>
    <scope>NUCLEOTIDE SEQUENCE [LARGE SCALE GENOMIC DNA]</scope>
    <source>
        <strain evidence="2 3">DFL-43</strain>
    </source>
</reference>
<sequence length="147" mass="15543">MLARSFSRPFASPLTRLAGLALALTAAHPAALMAADMSCNRLLEPGQKMICSGFEPNWALEITCNGEAASNFIDAFSGDGIQTTPGSISFASEDPWQLATSHPVTGSIAYTPNGCTDESDRVSDFTFTPTGAPGLSEPFFPFCCRVE</sequence>
<keyword evidence="1" id="KW-0732">Signal</keyword>
<proteinExistence type="predicted"/>
<reference evidence="2 3" key="2">
    <citation type="submission" date="2012-06" db="EMBL/GenBank/DDBJ databases">
        <authorList>
            <person name="Fiebig A."/>
        </authorList>
    </citation>
    <scope>NUCLEOTIDE SEQUENCE [LARGE SCALE GENOMIC DNA]</scope>
    <source>
        <strain evidence="2 3">DFL-43</strain>
    </source>
</reference>
<name>A9DE28_HOEPD</name>
<organism evidence="2 3">
    <name type="scientific">Hoeflea phototrophica (strain DSM 17068 / NCIMB 14078 / DFL-43)</name>
    <dbReference type="NCBI Taxonomy" id="411684"/>
    <lineage>
        <taxon>Bacteria</taxon>
        <taxon>Pseudomonadati</taxon>
        <taxon>Pseudomonadota</taxon>
        <taxon>Alphaproteobacteria</taxon>
        <taxon>Hyphomicrobiales</taxon>
        <taxon>Rhizobiaceae</taxon>
        <taxon>Hoeflea</taxon>
    </lineage>
</organism>
<evidence type="ECO:0000256" key="1">
    <source>
        <dbReference type="SAM" id="SignalP"/>
    </source>
</evidence>
<evidence type="ECO:0000313" key="2">
    <source>
        <dbReference type="EMBL" id="EDQ31953.1"/>
    </source>
</evidence>
<dbReference type="STRING" id="411684.HPDFL43_13350"/>
<dbReference type="Proteomes" id="UP000004291">
    <property type="component" value="Chromosome"/>
</dbReference>
<evidence type="ECO:0000313" key="3">
    <source>
        <dbReference type="Proteomes" id="UP000004291"/>
    </source>
</evidence>
<protein>
    <submittedName>
        <fullName evidence="2">Uncharacterized protein</fullName>
    </submittedName>
</protein>
<dbReference type="HOGENOM" id="CLU_1765543_0_0_5"/>
<feature type="signal peptide" evidence="1">
    <location>
        <begin position="1"/>
        <end position="34"/>
    </location>
</feature>
<feature type="chain" id="PRO_5002737235" evidence="1">
    <location>
        <begin position="35"/>
        <end position="147"/>
    </location>
</feature>
<dbReference type="EMBL" id="ABIA03000004">
    <property type="protein sequence ID" value="EDQ31953.1"/>
    <property type="molecule type" value="Genomic_DNA"/>
</dbReference>
<dbReference type="OrthoDB" id="8115272at2"/>
<accession>A9DE28</accession>
<comment type="caution">
    <text evidence="2">The sequence shown here is derived from an EMBL/GenBank/DDBJ whole genome shotgun (WGS) entry which is preliminary data.</text>
</comment>
<gene>
    <name evidence="2" type="ORF">HPDFL43_13350</name>
</gene>
<dbReference type="RefSeq" id="WP_007198434.1">
    <property type="nucleotide sequence ID" value="NZ_CM002917.1"/>
</dbReference>